<comment type="caution">
    <text evidence="2">The sequence shown here is derived from an EMBL/GenBank/DDBJ whole genome shotgun (WGS) entry which is preliminary data.</text>
</comment>
<organism evidence="2 3">
    <name type="scientific">Luteibacter yeojuensis</name>
    <dbReference type="NCBI Taxonomy" id="345309"/>
    <lineage>
        <taxon>Bacteria</taxon>
        <taxon>Pseudomonadati</taxon>
        <taxon>Pseudomonadota</taxon>
        <taxon>Gammaproteobacteria</taxon>
        <taxon>Lysobacterales</taxon>
        <taxon>Rhodanobacteraceae</taxon>
        <taxon>Luteibacter</taxon>
    </lineage>
</organism>
<dbReference type="EMBL" id="JAAQTL010000001">
    <property type="protein sequence ID" value="NID16687.1"/>
    <property type="molecule type" value="Genomic_DNA"/>
</dbReference>
<dbReference type="RefSeq" id="WP_166700313.1">
    <property type="nucleotide sequence ID" value="NZ_JAAQTL010000001.1"/>
</dbReference>
<protein>
    <submittedName>
        <fullName evidence="2">PepSY domain-containing protein</fullName>
    </submittedName>
</protein>
<keyword evidence="1" id="KW-1133">Transmembrane helix</keyword>
<evidence type="ECO:0000313" key="2">
    <source>
        <dbReference type="EMBL" id="NID16687.1"/>
    </source>
</evidence>
<feature type="transmembrane region" description="Helical" evidence="1">
    <location>
        <begin position="12"/>
        <end position="39"/>
    </location>
</feature>
<evidence type="ECO:0000256" key="1">
    <source>
        <dbReference type="SAM" id="Phobius"/>
    </source>
</evidence>
<keyword evidence="3" id="KW-1185">Reference proteome</keyword>
<feature type="transmembrane region" description="Helical" evidence="1">
    <location>
        <begin position="140"/>
        <end position="160"/>
    </location>
</feature>
<proteinExistence type="predicted"/>
<dbReference type="InterPro" id="IPR005625">
    <property type="entry name" value="PepSY-ass_TM"/>
</dbReference>
<name>A0A7X5QWF8_9GAMM</name>
<dbReference type="PANTHER" id="PTHR34219:SF3">
    <property type="entry name" value="BLL7967 PROTEIN"/>
    <property type="match status" value="1"/>
</dbReference>
<keyword evidence="1" id="KW-0812">Transmembrane</keyword>
<accession>A0A7X5QWF8</accession>
<dbReference type="AlphaFoldDB" id="A0A7X5QWF8"/>
<dbReference type="Proteomes" id="UP000518878">
    <property type="component" value="Unassembled WGS sequence"/>
</dbReference>
<dbReference type="Pfam" id="PF03929">
    <property type="entry name" value="PepSY_TM"/>
    <property type="match status" value="1"/>
</dbReference>
<dbReference type="PANTHER" id="PTHR34219">
    <property type="entry name" value="IRON-REGULATED INNER MEMBRANE PROTEIN-RELATED"/>
    <property type="match status" value="1"/>
</dbReference>
<evidence type="ECO:0000313" key="3">
    <source>
        <dbReference type="Proteomes" id="UP000518878"/>
    </source>
</evidence>
<reference evidence="2 3" key="1">
    <citation type="journal article" date="2006" name="Int. J. Syst. Evol. Microbiol.">
        <title>Dyella yeojuensis sp. nov., isolated from greenhouse soil in Korea.</title>
        <authorList>
            <person name="Kim B.Y."/>
            <person name="Weon H.Y."/>
            <person name="Lee K.H."/>
            <person name="Seok S.J."/>
            <person name="Kwon S.W."/>
            <person name="Go S.J."/>
            <person name="Stackebrandt E."/>
        </authorList>
    </citation>
    <scope>NUCLEOTIDE SEQUENCE [LARGE SCALE GENOMIC DNA]</scope>
    <source>
        <strain evidence="2 3">DSM 17673</strain>
    </source>
</reference>
<feature type="transmembrane region" description="Helical" evidence="1">
    <location>
        <begin position="187"/>
        <end position="208"/>
    </location>
</feature>
<gene>
    <name evidence="2" type="ORF">HBF32_14535</name>
</gene>
<sequence>MTPRPRRLRHALKALHLWLGLSLGLVLALVALTGSVLLWEQPLLRAGHPELAARPLPDLATQGRSLQRILASPEGRKARGFALPDAELPVWQASERGGGRRYFDAGTGELLLHRTTSSDGLLMLLDWHTHLLSGQVGETVLGAVACTGLFMLFSGAWLYWPGRRRALKHLKPHANPPVLRWASLHRFVGVVALPLLIVTIGTGTTMAYRGAVRGGLASVFGEPAPARPPKIPPSHAAIDWPAVLAAAQAAAPDARLTRLTLPSKDNGTLVLRIRRPGEWNLAGRSSLWMDPVTATVLGGDDATKLGPGSRLANALFPIHSAAVGGPAWRIVACVAGTLPMFLLVTGFLFWRARRRRNPPHPGAL</sequence>
<feature type="transmembrane region" description="Helical" evidence="1">
    <location>
        <begin position="327"/>
        <end position="350"/>
    </location>
</feature>
<keyword evidence="1" id="KW-0472">Membrane</keyword>